<comment type="caution">
    <text evidence="2">The sequence shown here is derived from an EMBL/GenBank/DDBJ whole genome shotgun (WGS) entry which is preliminary data.</text>
</comment>
<dbReference type="Proteomes" id="UP000024635">
    <property type="component" value="Unassembled WGS sequence"/>
</dbReference>
<gene>
    <name evidence="2" type="primary">Acey_s0022.g578</name>
    <name evidence="2" type="ORF">Y032_0022g578</name>
</gene>
<evidence type="ECO:0000313" key="3">
    <source>
        <dbReference type="Proteomes" id="UP000024635"/>
    </source>
</evidence>
<sequence length="141" mass="16056">MSTVAAVVFYFLIYRKVTKHFEQVRSSHNTGGNLTQERYYKDRSIVSLFFFCCTIPIVLATPTIAVLLLGLLFNVHNKSVDLAASVLLDLSILSIWTAYVIYVPSVRHGVRDLFTGGAILRPICEPKRHEKLKRVQFCNHQ</sequence>
<keyword evidence="1" id="KW-0812">Transmembrane</keyword>
<proteinExistence type="predicted"/>
<organism evidence="2 3">
    <name type="scientific">Ancylostoma ceylanicum</name>
    <dbReference type="NCBI Taxonomy" id="53326"/>
    <lineage>
        <taxon>Eukaryota</taxon>
        <taxon>Metazoa</taxon>
        <taxon>Ecdysozoa</taxon>
        <taxon>Nematoda</taxon>
        <taxon>Chromadorea</taxon>
        <taxon>Rhabditida</taxon>
        <taxon>Rhabditina</taxon>
        <taxon>Rhabditomorpha</taxon>
        <taxon>Strongyloidea</taxon>
        <taxon>Ancylostomatidae</taxon>
        <taxon>Ancylostomatinae</taxon>
        <taxon>Ancylostoma</taxon>
    </lineage>
</organism>
<evidence type="ECO:0000313" key="2">
    <source>
        <dbReference type="EMBL" id="EYC20337.1"/>
    </source>
</evidence>
<evidence type="ECO:0000256" key="1">
    <source>
        <dbReference type="SAM" id="Phobius"/>
    </source>
</evidence>
<keyword evidence="1" id="KW-0472">Membrane</keyword>
<feature type="transmembrane region" description="Helical" evidence="1">
    <location>
        <begin position="48"/>
        <end position="76"/>
    </location>
</feature>
<dbReference type="AlphaFoldDB" id="A0A016UZV7"/>
<feature type="transmembrane region" description="Helical" evidence="1">
    <location>
        <begin position="82"/>
        <end position="102"/>
    </location>
</feature>
<dbReference type="OrthoDB" id="10457022at2759"/>
<protein>
    <submittedName>
        <fullName evidence="2">Uncharacterized protein</fullName>
    </submittedName>
</protein>
<keyword evidence="1" id="KW-1133">Transmembrane helix</keyword>
<reference evidence="3" key="1">
    <citation type="journal article" date="2015" name="Nat. Genet.">
        <title>The genome and transcriptome of the zoonotic hookworm Ancylostoma ceylanicum identify infection-specific gene families.</title>
        <authorList>
            <person name="Schwarz E.M."/>
            <person name="Hu Y."/>
            <person name="Antoshechkin I."/>
            <person name="Miller M.M."/>
            <person name="Sternberg P.W."/>
            <person name="Aroian R.V."/>
        </authorList>
    </citation>
    <scope>NUCLEOTIDE SEQUENCE</scope>
    <source>
        <strain evidence="3">HY135</strain>
    </source>
</reference>
<keyword evidence="3" id="KW-1185">Reference proteome</keyword>
<name>A0A016UZV7_9BILA</name>
<dbReference type="EMBL" id="JARK01001358">
    <property type="protein sequence ID" value="EYC20337.1"/>
    <property type="molecule type" value="Genomic_DNA"/>
</dbReference>
<accession>A0A016UZV7</accession>
<dbReference type="SUPFAM" id="SSF81321">
    <property type="entry name" value="Family A G protein-coupled receptor-like"/>
    <property type="match status" value="1"/>
</dbReference>